<dbReference type="EMBL" id="CP019082">
    <property type="protein sequence ID" value="APW59992.1"/>
    <property type="molecule type" value="Genomic_DNA"/>
</dbReference>
<accession>A0A1U7CM27</accession>
<name>A0A1U7CM27_9BACT</name>
<keyword evidence="1" id="KW-0472">Membrane</keyword>
<dbReference type="OrthoDB" id="270892at2"/>
<keyword evidence="1" id="KW-1133">Transmembrane helix</keyword>
<proteinExistence type="predicted"/>
<dbReference type="Proteomes" id="UP000186309">
    <property type="component" value="Chromosome"/>
</dbReference>
<keyword evidence="3" id="KW-1185">Reference proteome</keyword>
<feature type="transmembrane region" description="Helical" evidence="1">
    <location>
        <begin position="123"/>
        <end position="147"/>
    </location>
</feature>
<feature type="transmembrane region" description="Helical" evidence="1">
    <location>
        <begin position="179"/>
        <end position="201"/>
    </location>
</feature>
<organism evidence="2 3">
    <name type="scientific">Paludisphaera borealis</name>
    <dbReference type="NCBI Taxonomy" id="1387353"/>
    <lineage>
        <taxon>Bacteria</taxon>
        <taxon>Pseudomonadati</taxon>
        <taxon>Planctomycetota</taxon>
        <taxon>Planctomycetia</taxon>
        <taxon>Isosphaerales</taxon>
        <taxon>Isosphaeraceae</taxon>
        <taxon>Paludisphaera</taxon>
    </lineage>
</organism>
<evidence type="ECO:0000256" key="1">
    <source>
        <dbReference type="SAM" id="Phobius"/>
    </source>
</evidence>
<dbReference type="KEGG" id="pbor:BSF38_01454"/>
<dbReference type="AlphaFoldDB" id="A0A1U7CM27"/>
<evidence type="ECO:0000313" key="2">
    <source>
        <dbReference type="EMBL" id="APW59992.1"/>
    </source>
</evidence>
<reference evidence="3" key="1">
    <citation type="submission" date="2016-12" db="EMBL/GenBank/DDBJ databases">
        <title>Comparative genomics of four Isosphaeraceae planctomycetes: a common pool of plasmids and glycoside hydrolase genes.</title>
        <authorList>
            <person name="Ivanova A."/>
        </authorList>
    </citation>
    <scope>NUCLEOTIDE SEQUENCE [LARGE SCALE GENOMIC DNA]</scope>
    <source>
        <strain evidence="3">PX4</strain>
    </source>
</reference>
<sequence length="218" mass="23600">MESQIWLKSEEKWAYILMLRGHEVHRLKVTGNMLTLKRNVKAVLEALEQGRAPSEAGAKSVESLDARTISKAKVSPENNSLTLHGGEDGSKELAYSTGDGNAGEILQAVLAKSDRLFQPSQEAISVFEALVPPVIIGVFAGALWGALYHSAGQLAAGEVLEAHGRRAGMQKMIFRAAELLGTNGTLAVGVALLLLIFGWAAQRIIRRPKRTVWLPEQP</sequence>
<protein>
    <submittedName>
        <fullName evidence="2">Uncharacterized protein</fullName>
    </submittedName>
</protein>
<dbReference type="RefSeq" id="WP_076344329.1">
    <property type="nucleotide sequence ID" value="NZ_CP019082.1"/>
</dbReference>
<evidence type="ECO:0000313" key="3">
    <source>
        <dbReference type="Proteomes" id="UP000186309"/>
    </source>
</evidence>
<gene>
    <name evidence="2" type="ORF">BSF38_01454</name>
</gene>
<keyword evidence="1" id="KW-0812">Transmembrane</keyword>